<protein>
    <recommendedName>
        <fullName evidence="4">Topoisomerase I damage affected protein 2</fullName>
    </recommendedName>
</protein>
<dbReference type="InterPro" id="IPR005334">
    <property type="entry name" value="Tctex-1-like"/>
</dbReference>
<dbReference type="Gene3D" id="3.30.1140.40">
    <property type="entry name" value="Tctex-1"/>
    <property type="match status" value="1"/>
</dbReference>
<evidence type="ECO:0000256" key="1">
    <source>
        <dbReference type="SAM" id="MobiDB-lite"/>
    </source>
</evidence>
<dbReference type="Pfam" id="PF03645">
    <property type="entry name" value="Tctex-1"/>
    <property type="match status" value="1"/>
</dbReference>
<dbReference type="AlphaFoldDB" id="A0A8X7N9A4"/>
<dbReference type="Proteomes" id="UP000078113">
    <property type="component" value="Unassembled WGS sequence"/>
</dbReference>
<evidence type="ECO:0000313" key="3">
    <source>
        <dbReference type="Proteomes" id="UP000078113"/>
    </source>
</evidence>
<sequence length="223" mass="23304">MSAATSGSIASGAFGFAGSSSSSSSAGLGTTPPSAGFPPQPSATSIPSGAGAGPSFSAAFHPPSGSVSGPSSSAPTAPPSVRSAAGSPRPKFETETLSNFLRTHLFTRLQGVSWNRDKEKTRSLTSELAQSAKAKMLEIAPRGFKFVVNVQLVENLGQGGRGDLACHWEESDQVVQELFSNSQIRALQQSRYPPSYASNNEGKQNQPKLVILFHACYCPGKWN</sequence>
<dbReference type="InterPro" id="IPR038586">
    <property type="entry name" value="Tctex-1-like_sf"/>
</dbReference>
<proteinExistence type="predicted"/>
<organism evidence="2 3">
    <name type="scientific">Tilletia walkeri</name>
    <dbReference type="NCBI Taxonomy" id="117179"/>
    <lineage>
        <taxon>Eukaryota</taxon>
        <taxon>Fungi</taxon>
        <taxon>Dikarya</taxon>
        <taxon>Basidiomycota</taxon>
        <taxon>Ustilaginomycotina</taxon>
        <taxon>Exobasidiomycetes</taxon>
        <taxon>Tilletiales</taxon>
        <taxon>Tilletiaceae</taxon>
        <taxon>Tilletia</taxon>
    </lineage>
</organism>
<gene>
    <name evidence="2" type="ORF">A4X09_0g4489</name>
</gene>
<reference evidence="2" key="2">
    <citation type="journal article" date="2019" name="IMA Fungus">
        <title>Genome sequencing and comparison of five Tilletia species to identify candidate genes for the detection of regulated species infecting wheat.</title>
        <authorList>
            <person name="Nguyen H.D.T."/>
            <person name="Sultana T."/>
            <person name="Kesanakurti P."/>
            <person name="Hambleton S."/>
        </authorList>
    </citation>
    <scope>NUCLEOTIDE SEQUENCE</scope>
    <source>
        <strain evidence="2">DAOMC 236422</strain>
    </source>
</reference>
<reference evidence="2" key="1">
    <citation type="submission" date="2016-04" db="EMBL/GenBank/DDBJ databases">
        <authorList>
            <person name="Nguyen H.D."/>
            <person name="Samba Siva P."/>
            <person name="Cullis J."/>
            <person name="Levesque C.A."/>
            <person name="Hambleton S."/>
        </authorList>
    </citation>
    <scope>NUCLEOTIDE SEQUENCE</scope>
    <source>
        <strain evidence="2">DAOMC 236422</strain>
    </source>
</reference>
<feature type="compositionally biased region" description="Low complexity" evidence="1">
    <location>
        <begin position="16"/>
        <end position="29"/>
    </location>
</feature>
<accession>A0A8X7N9A4</accession>
<feature type="compositionally biased region" description="Low complexity" evidence="1">
    <location>
        <begin position="42"/>
        <end position="85"/>
    </location>
</feature>
<evidence type="ECO:0000313" key="2">
    <source>
        <dbReference type="EMBL" id="KAE8267846.1"/>
    </source>
</evidence>
<comment type="caution">
    <text evidence="2">The sequence shown here is derived from an EMBL/GenBank/DDBJ whole genome shotgun (WGS) entry which is preliminary data.</text>
</comment>
<keyword evidence="3" id="KW-1185">Reference proteome</keyword>
<evidence type="ECO:0008006" key="4">
    <source>
        <dbReference type="Google" id="ProtNLM"/>
    </source>
</evidence>
<dbReference type="EMBL" id="LWDG02000193">
    <property type="protein sequence ID" value="KAE8267846.1"/>
    <property type="molecule type" value="Genomic_DNA"/>
</dbReference>
<name>A0A8X7N9A4_9BASI</name>
<dbReference type="CDD" id="cd21449">
    <property type="entry name" value="DLC-like_SF"/>
    <property type="match status" value="1"/>
</dbReference>
<feature type="region of interest" description="Disordered" evidence="1">
    <location>
        <begin position="16"/>
        <end position="92"/>
    </location>
</feature>